<evidence type="ECO:0000313" key="6">
    <source>
        <dbReference type="EMBL" id="MEI4768939.1"/>
    </source>
</evidence>
<evidence type="ECO:0000256" key="2">
    <source>
        <dbReference type="ARBA" id="ARBA00022573"/>
    </source>
</evidence>
<dbReference type="EMBL" id="JBAWSY010000002">
    <property type="protein sequence ID" value="MEI4768939.1"/>
    <property type="molecule type" value="Genomic_DNA"/>
</dbReference>
<gene>
    <name evidence="4" type="primary">cobQ</name>
    <name evidence="6" type="ORF">WAX74_04600</name>
</gene>
<protein>
    <recommendedName>
        <fullName evidence="4">Cobyric acid synthase</fullName>
    </recommendedName>
</protein>
<evidence type="ECO:0000256" key="4">
    <source>
        <dbReference type="HAMAP-Rule" id="MF_00028"/>
    </source>
</evidence>
<proteinExistence type="inferred from homology"/>
<dbReference type="NCBIfam" id="NF001989">
    <property type="entry name" value="PRK00784.1"/>
    <property type="match status" value="1"/>
</dbReference>
<comment type="caution">
    <text evidence="6">The sequence shown here is derived from an EMBL/GenBank/DDBJ whole genome shotgun (WGS) entry which is preliminary data.</text>
</comment>
<dbReference type="RefSeq" id="WP_336496489.1">
    <property type="nucleotide sequence ID" value="NZ_JBAWSY010000002.1"/>
</dbReference>
<evidence type="ECO:0000259" key="5">
    <source>
        <dbReference type="Pfam" id="PF01656"/>
    </source>
</evidence>
<dbReference type="Proteomes" id="UP001364890">
    <property type="component" value="Unassembled WGS sequence"/>
</dbReference>
<dbReference type="InterPro" id="IPR004459">
    <property type="entry name" value="CobQ_synth"/>
</dbReference>
<accession>A0ABU8F2E5</accession>
<dbReference type="Pfam" id="PF01656">
    <property type="entry name" value="CbiA"/>
    <property type="match status" value="1"/>
</dbReference>
<evidence type="ECO:0000256" key="3">
    <source>
        <dbReference type="ARBA" id="ARBA00022962"/>
    </source>
</evidence>
<keyword evidence="3 4" id="KW-0315">Glutamine amidotransferase</keyword>
<reference evidence="6 7" key="1">
    <citation type="submission" date="2024-01" db="EMBL/GenBank/DDBJ databases">
        <title>Seven novel Bacillus-like species.</title>
        <authorList>
            <person name="Liu G."/>
        </authorList>
    </citation>
    <scope>NUCLEOTIDE SEQUENCE [LARGE SCALE GENOMIC DNA]</scope>
    <source>
        <strain evidence="6 7">FJAT-51614</strain>
    </source>
</reference>
<dbReference type="InterPro" id="IPR002586">
    <property type="entry name" value="CobQ/CobB/MinD/ParA_Nub-bd_dom"/>
</dbReference>
<organism evidence="6 7">
    <name type="scientific">Psychrobacillus mangrovi</name>
    <dbReference type="NCBI Taxonomy" id="3117745"/>
    <lineage>
        <taxon>Bacteria</taxon>
        <taxon>Bacillati</taxon>
        <taxon>Bacillota</taxon>
        <taxon>Bacilli</taxon>
        <taxon>Bacillales</taxon>
        <taxon>Bacillaceae</taxon>
        <taxon>Psychrobacillus</taxon>
    </lineage>
</organism>
<name>A0ABU8F2E5_9BACI</name>
<comment type="pathway">
    <text evidence="1 4">Cofactor biosynthesis; adenosylcobalamin biosynthesis.</text>
</comment>
<comment type="function">
    <text evidence="4">Catalyzes amidations at positions B, D, E, and G on adenosylcobyrinic A,C-diamide. NH(2) groups are provided by glutamine, and one molecule of ATP is hydrogenolyzed for each amidation.</text>
</comment>
<evidence type="ECO:0000313" key="7">
    <source>
        <dbReference type="Proteomes" id="UP001364890"/>
    </source>
</evidence>
<keyword evidence="2 4" id="KW-0169">Cobalamin biosynthesis</keyword>
<dbReference type="SUPFAM" id="SSF52540">
    <property type="entry name" value="P-loop containing nucleoside triphosphate hydrolases"/>
    <property type="match status" value="1"/>
</dbReference>
<dbReference type="HAMAP" id="MF_00028">
    <property type="entry name" value="CobQ"/>
    <property type="match status" value="1"/>
</dbReference>
<comment type="caution">
    <text evidence="4">Lacks conserved residue(s) required for the propagation of feature annotation.</text>
</comment>
<evidence type="ECO:0000256" key="1">
    <source>
        <dbReference type="ARBA" id="ARBA00004953"/>
    </source>
</evidence>
<comment type="similarity">
    <text evidence="4">Belongs to the CobB/CobQ family. CobQ subfamily.</text>
</comment>
<dbReference type="PANTHER" id="PTHR21343:SF1">
    <property type="entry name" value="COBYRIC ACID SYNTHASE"/>
    <property type="match status" value="1"/>
</dbReference>
<sequence>MKGLMVQGTASSVGKSLVCTAICRLLANEGKRVAPFKSQNMSSLSIYTKDGLEISVSQALQARAAKTSYLPEMNPILLKPNGNMETDIILLGQKVNKMNAIHYREQFFEEGQKLIQTSLKMLSDSYEYLVLEGAGSPVEMNLRERELVNMRVADMADVPVLLVANIEYGGVFASMVGTLALLPETQRARVKGIIINKFQGDIALFQDGIDFIEGYTGVKVIGVIPYFPNELEEEDGIAKSSAAASDDQIDAWTDHFKKYVKWEKIVDIFEVGN</sequence>
<dbReference type="InterPro" id="IPR027417">
    <property type="entry name" value="P-loop_NTPase"/>
</dbReference>
<dbReference type="PANTHER" id="PTHR21343">
    <property type="entry name" value="DETHIOBIOTIN SYNTHETASE"/>
    <property type="match status" value="1"/>
</dbReference>
<feature type="domain" description="CobQ/CobB/MinD/ParA nucleotide binding" evidence="5">
    <location>
        <begin position="4"/>
        <end position="228"/>
    </location>
</feature>
<keyword evidence="7" id="KW-1185">Reference proteome</keyword>
<dbReference type="Gene3D" id="3.40.50.300">
    <property type="entry name" value="P-loop containing nucleotide triphosphate hydrolases"/>
    <property type="match status" value="1"/>
</dbReference>